<dbReference type="Pfam" id="PF02867">
    <property type="entry name" value="Ribonuc_red_lgC"/>
    <property type="match status" value="1"/>
</dbReference>
<dbReference type="PROSITE" id="PS00089">
    <property type="entry name" value="RIBORED_LARGE"/>
    <property type="match status" value="1"/>
</dbReference>
<protein>
    <submittedName>
        <fullName evidence="3">Ribonucleotide reductase of class Ia (Aerobic), alpha subunit</fullName>
        <ecNumber evidence="3">1.17.4.1</ecNumber>
    </submittedName>
</protein>
<dbReference type="GO" id="GO:0004748">
    <property type="term" value="F:ribonucleoside-diphosphate reductase activity, thioredoxin disulfide as acceptor"/>
    <property type="evidence" value="ECO:0007669"/>
    <property type="project" value="UniProtKB-EC"/>
</dbReference>
<evidence type="ECO:0000256" key="1">
    <source>
        <dbReference type="ARBA" id="ARBA00010406"/>
    </source>
</evidence>
<dbReference type="EMBL" id="FPHT01000041">
    <property type="protein sequence ID" value="SFV80024.1"/>
    <property type="molecule type" value="Genomic_DNA"/>
</dbReference>
<evidence type="ECO:0000259" key="2">
    <source>
        <dbReference type="PROSITE" id="PS00089"/>
    </source>
</evidence>
<feature type="domain" description="Ribonucleotide reductase large subunit" evidence="2">
    <location>
        <begin position="76"/>
        <end position="98"/>
    </location>
</feature>
<dbReference type="GO" id="GO:0009263">
    <property type="term" value="P:deoxyribonucleotide biosynthetic process"/>
    <property type="evidence" value="ECO:0007669"/>
    <property type="project" value="TreeGrafter"/>
</dbReference>
<accession>A0A1W1DFJ4</accession>
<gene>
    <name evidence="3" type="ORF">MNB_SUP05-12-874</name>
</gene>
<dbReference type="PANTHER" id="PTHR11573">
    <property type="entry name" value="RIBONUCLEOSIDE-DIPHOSPHATE REDUCTASE LARGE CHAIN"/>
    <property type="match status" value="1"/>
</dbReference>
<dbReference type="Gene3D" id="3.20.70.20">
    <property type="match status" value="1"/>
</dbReference>
<evidence type="ECO:0000313" key="3">
    <source>
        <dbReference type="EMBL" id="SFV80024.1"/>
    </source>
</evidence>
<dbReference type="GO" id="GO:0005524">
    <property type="term" value="F:ATP binding"/>
    <property type="evidence" value="ECO:0007669"/>
    <property type="project" value="TreeGrafter"/>
</dbReference>
<sequence length="235" mass="26496">MAKNDAKYSDGSGNALIHKTFEALQYYSLKASNKLANELGACRLFNETQYAQGIWPIDSYKKDIDAFSPTDLALDWDTLRQDIMATGLRNSTLTALMPCESSSQISNSTNGIEPPRGFVSIKQSKDGILKQIVPDYENLKDKYELLWDIKDNEGYLQLCAIMQKFVDQSISTNTHYDPSQYEGNKVPMKLFLMDLLKAYKYGIKTLYYHTTRDGGGDDMLEKEDDNACADGVCKL</sequence>
<comment type="similarity">
    <text evidence="1">Belongs to the ribonucleoside diphosphate reductase large chain family.</text>
</comment>
<reference evidence="3" key="1">
    <citation type="submission" date="2016-10" db="EMBL/GenBank/DDBJ databases">
        <authorList>
            <person name="de Groot N.N."/>
        </authorList>
    </citation>
    <scope>NUCLEOTIDE SEQUENCE</scope>
</reference>
<dbReference type="AlphaFoldDB" id="A0A1W1DFJ4"/>
<name>A0A1W1DFJ4_9ZZZZ</name>
<dbReference type="InterPro" id="IPR000788">
    <property type="entry name" value="RNR_lg_C"/>
</dbReference>
<dbReference type="GO" id="GO:0005971">
    <property type="term" value="C:ribonucleoside-diphosphate reductase complex"/>
    <property type="evidence" value="ECO:0007669"/>
    <property type="project" value="TreeGrafter"/>
</dbReference>
<keyword evidence="3" id="KW-0560">Oxidoreductase</keyword>
<dbReference type="PANTHER" id="PTHR11573:SF6">
    <property type="entry name" value="RIBONUCLEOSIDE-DIPHOSPHATE REDUCTASE LARGE SUBUNIT"/>
    <property type="match status" value="1"/>
</dbReference>
<dbReference type="InterPro" id="IPR039718">
    <property type="entry name" value="Rrm1"/>
</dbReference>
<dbReference type="PRINTS" id="PR01183">
    <property type="entry name" value="RIBORDTASEM1"/>
</dbReference>
<organism evidence="3">
    <name type="scientific">hydrothermal vent metagenome</name>
    <dbReference type="NCBI Taxonomy" id="652676"/>
    <lineage>
        <taxon>unclassified sequences</taxon>
        <taxon>metagenomes</taxon>
        <taxon>ecological metagenomes</taxon>
    </lineage>
</organism>
<proteinExistence type="inferred from homology"/>
<dbReference type="InterPro" id="IPR013346">
    <property type="entry name" value="NrdE_NrdA_C"/>
</dbReference>
<dbReference type="EC" id="1.17.4.1" evidence="3"/>
<dbReference type="SUPFAM" id="SSF51998">
    <property type="entry name" value="PFL-like glycyl radical enzymes"/>
    <property type="match status" value="1"/>
</dbReference>